<dbReference type="Pfam" id="PF07583">
    <property type="entry name" value="PSCyt2"/>
    <property type="match status" value="1"/>
</dbReference>
<feature type="chain" id="PRO_5022706611" evidence="3">
    <location>
        <begin position="22"/>
        <end position="1095"/>
    </location>
</feature>
<dbReference type="Pfam" id="PF07587">
    <property type="entry name" value="PSD1"/>
    <property type="match status" value="1"/>
</dbReference>
<evidence type="ECO:0000313" key="5">
    <source>
        <dbReference type="EMBL" id="TWT92979.1"/>
    </source>
</evidence>
<dbReference type="InterPro" id="IPR013320">
    <property type="entry name" value="ConA-like_dom_sf"/>
</dbReference>
<dbReference type="Gene3D" id="2.60.120.200">
    <property type="match status" value="1"/>
</dbReference>
<dbReference type="SMART" id="SM00560">
    <property type="entry name" value="LamGL"/>
    <property type="match status" value="1"/>
</dbReference>
<feature type="domain" description="LamG-like jellyroll fold" evidence="4">
    <location>
        <begin position="503"/>
        <end position="649"/>
    </location>
</feature>
<dbReference type="PANTHER" id="PTHR35889:SF3">
    <property type="entry name" value="F-BOX DOMAIN-CONTAINING PROTEIN"/>
    <property type="match status" value="1"/>
</dbReference>
<keyword evidence="2" id="KW-1015">Disulfide bond</keyword>
<keyword evidence="6" id="KW-1185">Reference proteome</keyword>
<dbReference type="InterPro" id="IPR011444">
    <property type="entry name" value="DUF1549"/>
</dbReference>
<dbReference type="Pfam" id="PF07635">
    <property type="entry name" value="PSCyt1"/>
    <property type="match status" value="1"/>
</dbReference>
<evidence type="ECO:0000313" key="6">
    <source>
        <dbReference type="Proteomes" id="UP000316213"/>
    </source>
</evidence>
<accession>A0A5C6A081</accession>
<gene>
    <name evidence="5" type="ORF">Pla100_42950</name>
</gene>
<dbReference type="AlphaFoldDB" id="A0A5C6A081"/>
<sequence precursor="true">MLPRLPFTFLVCMSMSGPVFADIDFNRDVRPILSDRCFKCHGPDSSNQDSDFRLDSFENATTDLGGYAGVVPGDLDASVLHARIHDADDPMPPADDLKKLSEADKAILDEWIASGAKFESHWAFEPLPQEVPVPDAGQGWAEGPIDRFIAARLAVAGLSPNDATTKEKWLRRVTFDLTGLPPTADEIRSYLEDESPLARQKVVDRLLDTNACAERLTSEWLDVARYSDTYGYQRDDERYVWPYRDWVIDAFRQNMPYDQFILWQLAGDLLPNATTQQRLATTFNRLHSHKKEGGVDVEEFRVENVADRVHTVGAAFMGLTMECCRCHDHKFDPLTQKDYYGLSAFFDNVDEYGLISFFTSAVPTPAMPLPTAKQQSDWDEAREALRLVDEECSADRAGACVERFNQWLAQGASIQPEKDEPIAGLLAHLPLDSLDPVTAKEIHDDSGAKQKPEMMRSLSNLAGEPAITSDANRIAEGRFGQAVELSGDDAVFLPGLGHYERHDAFSISFWAWSASADQRSVLVRRSRGWGDAGSVGYEITQDNGVLMARMCHFWPGDAIAIETDQTIPTKTWTHITLTYDGSSTAAGLRLFLNGELAKTRIDKDHLTRSISNWNAGYKDLAIGSRYRDRGFAGGRVDEFRLYDRQLSAVEVAHLHDGVALTVLLSKPAEQFGIAGTVSGGDFQSPSPETATESRRHVDLAIRSEDEQRLFEYFVLAVDPESAQLRARRKAARVRLNGVLDSMTSIMVMRETPTPRQTFVLQRGVYDQRGEPVGPQTPAFLPPMPDELPRNRLGLARWLIQSNHPLTARVSVNRYWQMMFGNGLVRTPEDFGNQSEVPTHPELLDWLARDFVASGWDVRRLLRQMALSATYAQSTIVDAPARNRDPENRFYSRGTDRRLTAEMIRDNALMTSGLLVDQVGGRPVKPYDVALAYNPLPVDQGDKLYRRSLYTFWKRTSPAPIMTTLNASTREVCRLKREITNTPLQALVLLNSPQFIETSRMMAVNLIERFGEDKDRIVDEAFLRLTSRRPREEEHRILLNLYDEQVGEFQADGDATSEFLKVGQAPVPAEISPPRLAAATVLIQSIMNLDECLRHQ</sequence>
<dbReference type="InterPro" id="IPR011429">
    <property type="entry name" value="Cyt_c_Planctomycete-type"/>
</dbReference>
<organism evidence="5 6">
    <name type="scientific">Neorhodopirellula pilleata</name>
    <dbReference type="NCBI Taxonomy" id="2714738"/>
    <lineage>
        <taxon>Bacteria</taxon>
        <taxon>Pseudomonadati</taxon>
        <taxon>Planctomycetota</taxon>
        <taxon>Planctomycetia</taxon>
        <taxon>Pirellulales</taxon>
        <taxon>Pirellulaceae</taxon>
        <taxon>Neorhodopirellula</taxon>
    </lineage>
</organism>
<comment type="caution">
    <text evidence="5">The sequence shown here is derived from an EMBL/GenBank/DDBJ whole genome shotgun (WGS) entry which is preliminary data.</text>
</comment>
<evidence type="ECO:0000256" key="3">
    <source>
        <dbReference type="SAM" id="SignalP"/>
    </source>
</evidence>
<dbReference type="OrthoDB" id="127107at2"/>
<proteinExistence type="predicted"/>
<dbReference type="Proteomes" id="UP000316213">
    <property type="component" value="Unassembled WGS sequence"/>
</dbReference>
<evidence type="ECO:0000259" key="4">
    <source>
        <dbReference type="SMART" id="SM00560"/>
    </source>
</evidence>
<reference evidence="5 6" key="1">
    <citation type="submission" date="2019-02" db="EMBL/GenBank/DDBJ databases">
        <title>Deep-cultivation of Planctomycetes and their phenomic and genomic characterization uncovers novel biology.</title>
        <authorList>
            <person name="Wiegand S."/>
            <person name="Jogler M."/>
            <person name="Boedeker C."/>
            <person name="Pinto D."/>
            <person name="Vollmers J."/>
            <person name="Rivas-Marin E."/>
            <person name="Kohn T."/>
            <person name="Peeters S.H."/>
            <person name="Heuer A."/>
            <person name="Rast P."/>
            <person name="Oberbeckmann S."/>
            <person name="Bunk B."/>
            <person name="Jeske O."/>
            <person name="Meyerdierks A."/>
            <person name="Storesund J.E."/>
            <person name="Kallscheuer N."/>
            <person name="Luecker S."/>
            <person name="Lage O.M."/>
            <person name="Pohl T."/>
            <person name="Merkel B.J."/>
            <person name="Hornburger P."/>
            <person name="Mueller R.-W."/>
            <person name="Bruemmer F."/>
            <person name="Labrenz M."/>
            <person name="Spormann A.M."/>
            <person name="Op Den Camp H."/>
            <person name="Overmann J."/>
            <person name="Amann R."/>
            <person name="Jetten M.S.M."/>
            <person name="Mascher T."/>
            <person name="Medema M.H."/>
            <person name="Devos D.P."/>
            <person name="Kaster A.-K."/>
            <person name="Ovreas L."/>
            <person name="Rohde M."/>
            <person name="Galperin M.Y."/>
            <person name="Jogler C."/>
        </authorList>
    </citation>
    <scope>NUCLEOTIDE SEQUENCE [LARGE SCALE GENOMIC DNA]</scope>
    <source>
        <strain evidence="5 6">Pla100</strain>
    </source>
</reference>
<evidence type="ECO:0000256" key="2">
    <source>
        <dbReference type="ARBA" id="ARBA00023157"/>
    </source>
</evidence>
<dbReference type="GO" id="GO:0020037">
    <property type="term" value="F:heme binding"/>
    <property type="evidence" value="ECO:0007669"/>
    <property type="project" value="InterPro"/>
</dbReference>
<keyword evidence="1 3" id="KW-0732">Signal</keyword>
<name>A0A5C6A081_9BACT</name>
<dbReference type="GO" id="GO:0009055">
    <property type="term" value="F:electron transfer activity"/>
    <property type="evidence" value="ECO:0007669"/>
    <property type="project" value="InterPro"/>
</dbReference>
<feature type="signal peptide" evidence="3">
    <location>
        <begin position="1"/>
        <end position="21"/>
    </location>
</feature>
<dbReference type="InterPro" id="IPR036909">
    <property type="entry name" value="Cyt_c-like_dom_sf"/>
</dbReference>
<evidence type="ECO:0000256" key="1">
    <source>
        <dbReference type="ARBA" id="ARBA00022729"/>
    </source>
</evidence>
<dbReference type="EMBL" id="SJPM01000010">
    <property type="protein sequence ID" value="TWT92979.1"/>
    <property type="molecule type" value="Genomic_DNA"/>
</dbReference>
<dbReference type="SUPFAM" id="SSF49899">
    <property type="entry name" value="Concanavalin A-like lectins/glucanases"/>
    <property type="match status" value="1"/>
</dbReference>
<dbReference type="SUPFAM" id="SSF46626">
    <property type="entry name" value="Cytochrome c"/>
    <property type="match status" value="1"/>
</dbReference>
<protein>
    <submittedName>
        <fullName evidence="5">Planctomycete cytochrome C</fullName>
    </submittedName>
</protein>
<dbReference type="PANTHER" id="PTHR35889">
    <property type="entry name" value="CYCLOINULO-OLIGOSACCHARIDE FRUCTANOTRANSFERASE-RELATED"/>
    <property type="match status" value="1"/>
</dbReference>
<dbReference type="Pfam" id="PF13385">
    <property type="entry name" value="Laminin_G_3"/>
    <property type="match status" value="1"/>
</dbReference>
<dbReference type="InterPro" id="IPR006558">
    <property type="entry name" value="LamG-like"/>
</dbReference>
<dbReference type="InterPro" id="IPR022655">
    <property type="entry name" value="DUF1553"/>
</dbReference>